<protein>
    <submittedName>
        <fullName evidence="1">Uncharacterized protein</fullName>
    </submittedName>
</protein>
<keyword evidence="2" id="KW-1185">Reference proteome</keyword>
<dbReference type="GeneID" id="36572713"/>
<proteinExistence type="predicted"/>
<accession>A0A2T3B5R6</accession>
<gene>
    <name evidence="1" type="ORF">M430DRAFT_220938</name>
</gene>
<dbReference type="AlphaFoldDB" id="A0A2T3B5R6"/>
<evidence type="ECO:0000313" key="2">
    <source>
        <dbReference type="Proteomes" id="UP000241818"/>
    </source>
</evidence>
<reference evidence="1 2" key="1">
    <citation type="journal article" date="2018" name="New Phytol.">
        <title>Comparative genomics and transcriptomics depict ericoid mycorrhizal fungi as versatile saprotrophs and plant mutualists.</title>
        <authorList>
            <person name="Martino E."/>
            <person name="Morin E."/>
            <person name="Grelet G.A."/>
            <person name="Kuo A."/>
            <person name="Kohler A."/>
            <person name="Daghino S."/>
            <person name="Barry K.W."/>
            <person name="Cichocki N."/>
            <person name="Clum A."/>
            <person name="Dockter R.B."/>
            <person name="Hainaut M."/>
            <person name="Kuo R.C."/>
            <person name="LaButti K."/>
            <person name="Lindahl B.D."/>
            <person name="Lindquist E.A."/>
            <person name="Lipzen A."/>
            <person name="Khouja H.R."/>
            <person name="Magnuson J."/>
            <person name="Murat C."/>
            <person name="Ohm R.A."/>
            <person name="Singer S.W."/>
            <person name="Spatafora J.W."/>
            <person name="Wang M."/>
            <person name="Veneault-Fourrey C."/>
            <person name="Henrissat B."/>
            <person name="Grigoriev I.V."/>
            <person name="Martin F.M."/>
            <person name="Perotto S."/>
        </authorList>
    </citation>
    <scope>NUCLEOTIDE SEQUENCE [LARGE SCALE GENOMIC DNA]</scope>
    <source>
        <strain evidence="1 2">ATCC 22711</strain>
    </source>
</reference>
<dbReference type="EMBL" id="KZ679009">
    <property type="protein sequence ID" value="PSS22086.1"/>
    <property type="molecule type" value="Genomic_DNA"/>
</dbReference>
<dbReference type="RefSeq" id="XP_024722241.1">
    <property type="nucleotide sequence ID" value="XM_024864632.1"/>
</dbReference>
<name>A0A2T3B5R6_AMORE</name>
<evidence type="ECO:0000313" key="1">
    <source>
        <dbReference type="EMBL" id="PSS22086.1"/>
    </source>
</evidence>
<dbReference type="Proteomes" id="UP000241818">
    <property type="component" value="Unassembled WGS sequence"/>
</dbReference>
<organism evidence="1 2">
    <name type="scientific">Amorphotheca resinae ATCC 22711</name>
    <dbReference type="NCBI Taxonomy" id="857342"/>
    <lineage>
        <taxon>Eukaryota</taxon>
        <taxon>Fungi</taxon>
        <taxon>Dikarya</taxon>
        <taxon>Ascomycota</taxon>
        <taxon>Pezizomycotina</taxon>
        <taxon>Leotiomycetes</taxon>
        <taxon>Helotiales</taxon>
        <taxon>Amorphothecaceae</taxon>
        <taxon>Amorphotheca</taxon>
    </lineage>
</organism>
<sequence>MCRRQLGNVSLLWLRRLAHGPGARADMKGSVVRALPLTSQAIRWRVSRQVSYVLCTAYTTHIGRGGRKGVEV</sequence>
<dbReference type="InParanoid" id="A0A2T3B5R6"/>